<dbReference type="Pfam" id="PF02182">
    <property type="entry name" value="SAD_SRA"/>
    <property type="match status" value="1"/>
</dbReference>
<dbReference type="Proteomes" id="UP000076502">
    <property type="component" value="Unassembled WGS sequence"/>
</dbReference>
<feature type="compositionally biased region" description="Polar residues" evidence="3">
    <location>
        <begin position="963"/>
        <end position="974"/>
    </location>
</feature>
<dbReference type="GO" id="GO:0005634">
    <property type="term" value="C:nucleus"/>
    <property type="evidence" value="ECO:0007669"/>
    <property type="project" value="UniProtKB-SubCell"/>
</dbReference>
<reference evidence="5 6" key="1">
    <citation type="submission" date="2015-07" db="EMBL/GenBank/DDBJ databases">
        <title>The genome of Dufourea novaeangliae.</title>
        <authorList>
            <person name="Pan H."/>
            <person name="Kapheim K."/>
        </authorList>
    </citation>
    <scope>NUCLEOTIDE SEQUENCE [LARGE SCALE GENOMIC DNA]</scope>
    <source>
        <strain evidence="5">0120121106</strain>
        <tissue evidence="5">Whole body</tissue>
    </source>
</reference>
<accession>A0A154PTZ6</accession>
<dbReference type="OrthoDB" id="2270193at2759"/>
<feature type="compositionally biased region" description="Basic and acidic residues" evidence="3">
    <location>
        <begin position="975"/>
        <end position="987"/>
    </location>
</feature>
<evidence type="ECO:0000256" key="1">
    <source>
        <dbReference type="ARBA" id="ARBA00023242"/>
    </source>
</evidence>
<evidence type="ECO:0000256" key="2">
    <source>
        <dbReference type="PROSITE-ProRule" id="PRU00358"/>
    </source>
</evidence>
<dbReference type="EMBL" id="KQ435127">
    <property type="protein sequence ID" value="KZC14838.1"/>
    <property type="molecule type" value="Genomic_DNA"/>
</dbReference>
<name>A0A154PTZ6_DUFNO</name>
<proteinExistence type="predicted"/>
<dbReference type="SUPFAM" id="SSF88697">
    <property type="entry name" value="PUA domain-like"/>
    <property type="match status" value="1"/>
</dbReference>
<protein>
    <recommendedName>
        <fullName evidence="4">YDG domain-containing protein</fullName>
    </recommendedName>
</protein>
<evidence type="ECO:0000259" key="4">
    <source>
        <dbReference type="PROSITE" id="PS51015"/>
    </source>
</evidence>
<dbReference type="InterPro" id="IPR045134">
    <property type="entry name" value="UHRF1/2-like"/>
</dbReference>
<sequence length="1123" mass="128317">MAKNDSSMILCTNTVQENESILHESSSKHQIDAKSNEDFEKLFMKLNYICQLKASKEEVQSTTWNNKNVITYTYGAIQAFPSGSWWGIRMDCSRDRVHDPFDENMQIGPFGVTSICTSNSNLNEDVDFGNSLTLTGEKYLDGKSDRDPLIKNYENKIPVRLIRSYNLLNEFAPKTGYRYDGLYVVANCWIGINSDATKYYKFALVRLNNQEPPLWSIQQSPLSGSKSYSVAQLMSLTLRSSSENTSSSPQEFRKYLHSSERIIQKRKREKSTGYLQSPNFESKRSDEKEKCTSESAIVTRHVFKKGNAESTSGAPSMSTTSESKSLTHIGAQGSKAHNTNISIRTGLYDSSHNTQNDIKKNIMPQFCRTAKPLNFLKTNQYTETLNFSNIDKSRSSDGKVQIIGANEFTKRVNYISPNTVKPDALKIKSSTEISDSPTDLISCYKSENNTGKTYENVINDFKDVLETNASVSDTSTNILNTTNISTHKLLPKEAQDLKSLDSLDTLTPDKILHLINKKCHPLSKLLMGNMIGVTSEQSIALKPHDLLTVQSENKNKVELQESSMKETKEKKDSSDDLLATKYYKFRRHRRLSRTMMSKPDVRKCEKIYNKEFQEGSVQPLDSLEQSAMDFNMLEEDALNSNKHNTDVKDIIVKQKQINYLPESTKNVNKNAGARSEIRTRLRTMKAIKSSMKKHINKKQRREITNLLIDAKIGPKIRGPRNRRLRCISNTYTKHTHERFAAGMCTLNKCRMNSEISGQQSSFRNRSRIAKIRSYKRIKDKQSGSIKNSEALKENRIHKNLTVSKKVDKNEIINNNNNSVGDNNKKSKSVKTNVEATMMPMVANRKRKLMCSVSTKLRGSKFKQEIHGNSDKEDSKPCKTDAVTQCSLIKEPLMRNLKLYDFGQKCNRSEQYTFIKIEYGESKDVKSETCEATKSDRGKKNQQKYKKDEKYKCTKSMCNTQYPKPTNTLLSNNSLHTREQSKSSMERDDLKIARLRSIGFKPIISNNSTESVIDQSKGNSSETFSSKVLKQNVAEKYNKYTNEENDVVVYMDDELQYQDIEDEDKNSYNTKRKALKTEGCTSDNDQEERESCNNSRLLLEQDLESPWHGWRKVVTNTDTYWVGW</sequence>
<organism evidence="5 6">
    <name type="scientific">Dufourea novaeangliae</name>
    <name type="common">Sweat bee</name>
    <dbReference type="NCBI Taxonomy" id="178035"/>
    <lineage>
        <taxon>Eukaryota</taxon>
        <taxon>Metazoa</taxon>
        <taxon>Ecdysozoa</taxon>
        <taxon>Arthropoda</taxon>
        <taxon>Hexapoda</taxon>
        <taxon>Insecta</taxon>
        <taxon>Pterygota</taxon>
        <taxon>Neoptera</taxon>
        <taxon>Endopterygota</taxon>
        <taxon>Hymenoptera</taxon>
        <taxon>Apocrita</taxon>
        <taxon>Aculeata</taxon>
        <taxon>Apoidea</taxon>
        <taxon>Anthophila</taxon>
        <taxon>Halictidae</taxon>
        <taxon>Rophitinae</taxon>
        <taxon>Dufourea</taxon>
    </lineage>
</organism>
<dbReference type="InterPro" id="IPR003105">
    <property type="entry name" value="SRA_YDG"/>
</dbReference>
<evidence type="ECO:0000313" key="5">
    <source>
        <dbReference type="EMBL" id="KZC14838.1"/>
    </source>
</evidence>
<feature type="compositionally biased region" description="Polar residues" evidence="3">
    <location>
        <begin position="308"/>
        <end position="321"/>
    </location>
</feature>
<dbReference type="Gene3D" id="2.30.280.10">
    <property type="entry name" value="SRA-YDG"/>
    <property type="match status" value="1"/>
</dbReference>
<feature type="region of interest" description="Disordered" evidence="3">
    <location>
        <begin position="963"/>
        <end position="987"/>
    </location>
</feature>
<feature type="region of interest" description="Disordered" evidence="3">
    <location>
        <begin position="302"/>
        <end position="321"/>
    </location>
</feature>
<dbReference type="SMART" id="SM00466">
    <property type="entry name" value="SRA"/>
    <property type="match status" value="1"/>
</dbReference>
<dbReference type="PANTHER" id="PTHR14140:SF27">
    <property type="entry name" value="OS04G0289800 PROTEIN"/>
    <property type="match status" value="1"/>
</dbReference>
<dbReference type="PANTHER" id="PTHR14140">
    <property type="entry name" value="E3 UBIQUITIN-PROTEIN LIGASE UHRF-RELATED"/>
    <property type="match status" value="1"/>
</dbReference>
<evidence type="ECO:0000256" key="3">
    <source>
        <dbReference type="SAM" id="MobiDB-lite"/>
    </source>
</evidence>
<comment type="subcellular location">
    <subcellularLocation>
        <location evidence="2">Nucleus</location>
    </subcellularLocation>
</comment>
<feature type="region of interest" description="Disordered" evidence="3">
    <location>
        <begin position="266"/>
        <end position="293"/>
    </location>
</feature>
<dbReference type="InterPro" id="IPR015947">
    <property type="entry name" value="PUA-like_sf"/>
</dbReference>
<keyword evidence="1 2" id="KW-0539">Nucleus</keyword>
<dbReference type="GO" id="GO:0061630">
    <property type="term" value="F:ubiquitin protein ligase activity"/>
    <property type="evidence" value="ECO:0007669"/>
    <property type="project" value="TreeGrafter"/>
</dbReference>
<dbReference type="InterPro" id="IPR036987">
    <property type="entry name" value="SRA-YDG_sf"/>
</dbReference>
<gene>
    <name evidence="5" type="ORF">WN55_07415</name>
</gene>
<evidence type="ECO:0000313" key="6">
    <source>
        <dbReference type="Proteomes" id="UP000076502"/>
    </source>
</evidence>
<dbReference type="PROSITE" id="PS51015">
    <property type="entry name" value="YDG"/>
    <property type="match status" value="1"/>
</dbReference>
<dbReference type="STRING" id="178035.A0A154PTZ6"/>
<dbReference type="AlphaFoldDB" id="A0A154PTZ6"/>
<dbReference type="GO" id="GO:0044027">
    <property type="term" value="P:negative regulation of gene expression via chromosomal CpG island methylation"/>
    <property type="evidence" value="ECO:0007669"/>
    <property type="project" value="TreeGrafter"/>
</dbReference>
<feature type="domain" description="YDG" evidence="4">
    <location>
        <begin position="75"/>
        <end position="206"/>
    </location>
</feature>
<feature type="compositionally biased region" description="Basic and acidic residues" evidence="3">
    <location>
        <begin position="281"/>
        <end position="292"/>
    </location>
</feature>
<keyword evidence="6" id="KW-1185">Reference proteome</keyword>
<dbReference type="GO" id="GO:0016567">
    <property type="term" value="P:protein ubiquitination"/>
    <property type="evidence" value="ECO:0007669"/>
    <property type="project" value="TreeGrafter"/>
</dbReference>